<keyword evidence="3" id="KW-1185">Reference proteome</keyword>
<reference evidence="3" key="1">
    <citation type="journal article" date="2013" name="Science">
        <title>The Amborella genome and the evolution of flowering plants.</title>
        <authorList>
            <consortium name="Amborella Genome Project"/>
        </authorList>
    </citation>
    <scope>NUCLEOTIDE SEQUENCE [LARGE SCALE GENOMIC DNA]</scope>
</reference>
<dbReference type="Gramene" id="ERN12446">
    <property type="protein sequence ID" value="ERN12446"/>
    <property type="gene ID" value="AMTR_s00025p00145710"/>
</dbReference>
<organism evidence="2 3">
    <name type="scientific">Amborella trichopoda</name>
    <dbReference type="NCBI Taxonomy" id="13333"/>
    <lineage>
        <taxon>Eukaryota</taxon>
        <taxon>Viridiplantae</taxon>
        <taxon>Streptophyta</taxon>
        <taxon>Embryophyta</taxon>
        <taxon>Tracheophyta</taxon>
        <taxon>Spermatophyta</taxon>
        <taxon>Magnoliopsida</taxon>
        <taxon>Amborellales</taxon>
        <taxon>Amborellaceae</taxon>
        <taxon>Amborella</taxon>
    </lineage>
</organism>
<protein>
    <submittedName>
        <fullName evidence="2">Uncharacterized protein</fullName>
    </submittedName>
</protein>
<dbReference type="AlphaFoldDB" id="W1PX79"/>
<dbReference type="HOGENOM" id="CLU_2309825_0_0_1"/>
<evidence type="ECO:0000256" key="1">
    <source>
        <dbReference type="SAM" id="MobiDB-lite"/>
    </source>
</evidence>
<sequence>MDKINDKLKPNSNENCTRETRMRAAQGKPGPAGAGGMIRDHLGKILLTISGPLSSLQIQTLNHGLLLDLEIDQAGLLSLLRVIPAMQLLGPKRKHHILGA</sequence>
<evidence type="ECO:0000313" key="3">
    <source>
        <dbReference type="Proteomes" id="UP000017836"/>
    </source>
</evidence>
<accession>W1PX79</accession>
<proteinExistence type="predicted"/>
<feature type="region of interest" description="Disordered" evidence="1">
    <location>
        <begin position="1"/>
        <end position="36"/>
    </location>
</feature>
<dbReference type="EMBL" id="KI392614">
    <property type="protein sequence ID" value="ERN12446.1"/>
    <property type="molecule type" value="Genomic_DNA"/>
</dbReference>
<name>W1PX79_AMBTC</name>
<dbReference type="Proteomes" id="UP000017836">
    <property type="component" value="Unassembled WGS sequence"/>
</dbReference>
<evidence type="ECO:0000313" key="2">
    <source>
        <dbReference type="EMBL" id="ERN12446.1"/>
    </source>
</evidence>
<gene>
    <name evidence="2" type="ORF">AMTR_s00025p00145710</name>
</gene>